<dbReference type="InterPro" id="IPR000577">
    <property type="entry name" value="Carb_kinase_FGGY"/>
</dbReference>
<evidence type="ECO:0000313" key="12">
    <source>
        <dbReference type="EMBL" id="ROR30495.1"/>
    </source>
</evidence>
<evidence type="ECO:0000256" key="8">
    <source>
        <dbReference type="NCBIfam" id="TIGR01234"/>
    </source>
</evidence>
<evidence type="ECO:0000256" key="6">
    <source>
        <dbReference type="ARBA" id="ARBA00023277"/>
    </source>
</evidence>
<dbReference type="InterPro" id="IPR018484">
    <property type="entry name" value="FGGY_N"/>
</dbReference>
<dbReference type="UniPathway" id="UPA00145">
    <property type="reaction ID" value="UER00566"/>
</dbReference>
<dbReference type="EMBL" id="RJVG01000002">
    <property type="protein sequence ID" value="ROR30495.1"/>
    <property type="molecule type" value="Genomic_DNA"/>
</dbReference>
<evidence type="ECO:0000256" key="1">
    <source>
        <dbReference type="ARBA" id="ARBA00022679"/>
    </source>
</evidence>
<evidence type="ECO:0000256" key="7">
    <source>
        <dbReference type="HAMAP-Rule" id="MF_00520"/>
    </source>
</evidence>
<gene>
    <name evidence="7" type="primary">araB</name>
    <name evidence="12" type="ORF">EDD66_102146</name>
</gene>
<dbReference type="PIRSF" id="PIRSF000538">
    <property type="entry name" value="GlpK"/>
    <property type="match status" value="1"/>
</dbReference>
<dbReference type="NCBIfam" id="NF003154">
    <property type="entry name" value="PRK04123.1"/>
    <property type="match status" value="1"/>
</dbReference>
<comment type="catalytic activity">
    <reaction evidence="7 9">
        <text>L-ribulose + ATP = L-ribulose 5-phosphate + ADP + H(+)</text>
        <dbReference type="Rhea" id="RHEA:22072"/>
        <dbReference type="ChEBI" id="CHEBI:15378"/>
        <dbReference type="ChEBI" id="CHEBI:16880"/>
        <dbReference type="ChEBI" id="CHEBI:30616"/>
        <dbReference type="ChEBI" id="CHEBI:58226"/>
        <dbReference type="ChEBI" id="CHEBI:456216"/>
        <dbReference type="EC" id="2.7.1.16"/>
    </reaction>
</comment>
<dbReference type="CDD" id="cd07781">
    <property type="entry name" value="ASKHA_NBD_FGGY_L-RBK"/>
    <property type="match status" value="1"/>
</dbReference>
<evidence type="ECO:0000256" key="2">
    <source>
        <dbReference type="ARBA" id="ARBA00022741"/>
    </source>
</evidence>
<evidence type="ECO:0000256" key="5">
    <source>
        <dbReference type="ARBA" id="ARBA00022935"/>
    </source>
</evidence>
<evidence type="ECO:0000256" key="3">
    <source>
        <dbReference type="ARBA" id="ARBA00022777"/>
    </source>
</evidence>
<dbReference type="Proteomes" id="UP000273083">
    <property type="component" value="Unassembled WGS sequence"/>
</dbReference>
<protein>
    <recommendedName>
        <fullName evidence="7 8">Ribulokinase</fullName>
        <ecNumber evidence="7 8">2.7.1.16</ecNumber>
    </recommendedName>
</protein>
<comment type="caution">
    <text evidence="12">The sequence shown here is derived from an EMBL/GenBank/DDBJ whole genome shotgun (WGS) entry which is preliminary data.</text>
</comment>
<keyword evidence="1 7" id="KW-0808">Transferase</keyword>
<dbReference type="GO" id="GO:0008741">
    <property type="term" value="F:ribulokinase activity"/>
    <property type="evidence" value="ECO:0007669"/>
    <property type="project" value="UniProtKB-UniRule"/>
</dbReference>
<dbReference type="InterPro" id="IPR018483">
    <property type="entry name" value="Carb_kinase_FGGY_CS"/>
</dbReference>
<dbReference type="HAMAP" id="MF_00520">
    <property type="entry name" value="Ribulokinase"/>
    <property type="match status" value="1"/>
</dbReference>
<keyword evidence="3 7" id="KW-0418">Kinase</keyword>
<evidence type="ECO:0000256" key="9">
    <source>
        <dbReference type="RuleBase" id="RU003455"/>
    </source>
</evidence>
<name>A0A3N1XV40_9FIRM</name>
<dbReference type="OrthoDB" id="9805576at2"/>
<dbReference type="GO" id="GO:0005737">
    <property type="term" value="C:cytoplasm"/>
    <property type="evidence" value="ECO:0007669"/>
    <property type="project" value="TreeGrafter"/>
</dbReference>
<keyword evidence="5 7" id="KW-0054">Arabinose catabolism</keyword>
<dbReference type="GO" id="GO:0005524">
    <property type="term" value="F:ATP binding"/>
    <property type="evidence" value="ECO:0007669"/>
    <property type="project" value="UniProtKB-UniRule"/>
</dbReference>
<comment type="similarity">
    <text evidence="7 9">Belongs to the ribulokinase family.</text>
</comment>
<dbReference type="GO" id="GO:0019150">
    <property type="term" value="F:D-ribulokinase activity"/>
    <property type="evidence" value="ECO:0007669"/>
    <property type="project" value="TreeGrafter"/>
</dbReference>
<feature type="domain" description="Carbohydrate kinase FGGY N-terminal" evidence="10">
    <location>
        <begin position="4"/>
        <end position="275"/>
    </location>
</feature>
<dbReference type="InterPro" id="IPR043129">
    <property type="entry name" value="ATPase_NBD"/>
</dbReference>
<keyword evidence="6 7" id="KW-0119">Carbohydrate metabolism</keyword>
<dbReference type="Pfam" id="PF02782">
    <property type="entry name" value="FGGY_C"/>
    <property type="match status" value="1"/>
</dbReference>
<evidence type="ECO:0000259" key="10">
    <source>
        <dbReference type="Pfam" id="PF00370"/>
    </source>
</evidence>
<dbReference type="AlphaFoldDB" id="A0A3N1XV40"/>
<dbReference type="SUPFAM" id="SSF53067">
    <property type="entry name" value="Actin-like ATPase domain"/>
    <property type="match status" value="2"/>
</dbReference>
<feature type="domain" description="Carbohydrate kinase FGGY C-terminal" evidence="11">
    <location>
        <begin position="288"/>
        <end position="486"/>
    </location>
</feature>
<reference evidence="12 13" key="1">
    <citation type="submission" date="2018-11" db="EMBL/GenBank/DDBJ databases">
        <title>Genomic Encyclopedia of Type Strains, Phase IV (KMG-IV): sequencing the most valuable type-strain genomes for metagenomic binning, comparative biology and taxonomic classification.</title>
        <authorList>
            <person name="Goeker M."/>
        </authorList>
    </citation>
    <scope>NUCLEOTIDE SEQUENCE [LARGE SCALE GENOMIC DNA]</scope>
    <source>
        <strain evidence="12 13">DSM 26537</strain>
    </source>
</reference>
<evidence type="ECO:0000313" key="13">
    <source>
        <dbReference type="Proteomes" id="UP000273083"/>
    </source>
</evidence>
<evidence type="ECO:0000259" key="11">
    <source>
        <dbReference type="Pfam" id="PF02782"/>
    </source>
</evidence>
<dbReference type="PANTHER" id="PTHR43435">
    <property type="entry name" value="RIBULOKINASE"/>
    <property type="match status" value="1"/>
</dbReference>
<dbReference type="PANTHER" id="PTHR43435:SF4">
    <property type="entry name" value="FGGY CARBOHYDRATE KINASE DOMAIN-CONTAINING PROTEIN"/>
    <property type="match status" value="1"/>
</dbReference>
<dbReference type="EC" id="2.7.1.16" evidence="7 8"/>
<keyword evidence="13" id="KW-1185">Reference proteome</keyword>
<proteinExistence type="inferred from homology"/>
<dbReference type="PROSITE" id="PS00445">
    <property type="entry name" value="FGGY_KINASES_2"/>
    <property type="match status" value="1"/>
</dbReference>
<dbReference type="GO" id="GO:0019569">
    <property type="term" value="P:L-arabinose catabolic process to D-xylulose 5-phosphate"/>
    <property type="evidence" value="ECO:0007669"/>
    <property type="project" value="UniProtKB-UniRule"/>
</dbReference>
<keyword evidence="4 7" id="KW-0067">ATP-binding</keyword>
<dbReference type="InterPro" id="IPR005929">
    <property type="entry name" value="Ribulokinase"/>
</dbReference>
<dbReference type="Pfam" id="PF00370">
    <property type="entry name" value="FGGY_N"/>
    <property type="match status" value="1"/>
</dbReference>
<organism evidence="12 13">
    <name type="scientific">Mobilisporobacter senegalensis</name>
    <dbReference type="NCBI Taxonomy" id="1329262"/>
    <lineage>
        <taxon>Bacteria</taxon>
        <taxon>Bacillati</taxon>
        <taxon>Bacillota</taxon>
        <taxon>Clostridia</taxon>
        <taxon>Lachnospirales</taxon>
        <taxon>Lachnospiraceae</taxon>
        <taxon>Mobilisporobacter</taxon>
    </lineage>
</organism>
<comment type="pathway">
    <text evidence="7 9">Carbohydrate degradation; L-arabinose degradation via L-ribulose; D-xylulose 5-phosphate from L-arabinose (bacterial route): step 2/3.</text>
</comment>
<dbReference type="InterPro" id="IPR018485">
    <property type="entry name" value="FGGY_C"/>
</dbReference>
<sequence>MKKYSIGVDYGTQSGRAVLVDVTTGEIVAQAVKEYTHGVMDEFLPDGTKLGPDWALEHPKDYLEVLETTIPAVLKETGIKKEDVIGLAIDFTACTMLPIDKEGIPLCFREELKGVPHAWLKLWKHHAAQPQANKLNQIAKERGEEFLARYGGKISSEWMIPKIMQILDEAPEIYRMTDRFIEATDWVTMMLCKEEKRNSCTAGYKALWHKQKGYPSKEFFKALDSRLENLVEDKLSKDIYPLGQKAGELTETMAEMTGLMPGTAVGIANVDAHVAVPAVGITEAGKMLMIIGTSTCDILLGTEEKIVPGMCGVVEDGVMPGFYGYEAGQSCVGDHFEWFVEQCLPKYVYEEAEKTGVGIHQYLTEEASRLKVGESGLIALDWWNGNRSVLVDVDLTGMILGITLTTKPHEIYRALIEATAYGKNMIIETFEEAGIPINELYACGGISWKNKMMMQIYADVTNRPIKISASEQTPALGAAMFGAVAAGKEKGGYETIFDAAKVMGKVKDKVYIPIPENVAAYKQLYTEYKKLHDYFGRGENDVMKRLKEMKAIVRKSSSNSAG</sequence>
<keyword evidence="2 7" id="KW-0547">Nucleotide-binding</keyword>
<evidence type="ECO:0000256" key="4">
    <source>
        <dbReference type="ARBA" id="ARBA00022840"/>
    </source>
</evidence>
<accession>A0A3N1XV40</accession>
<dbReference type="Gene3D" id="3.30.420.40">
    <property type="match status" value="2"/>
</dbReference>
<comment type="catalytic activity">
    <reaction evidence="7">
        <text>D-ribulose + ATP = D-ribulose 5-phosphate + ADP + H(+)</text>
        <dbReference type="Rhea" id="RHEA:17601"/>
        <dbReference type="ChEBI" id="CHEBI:15378"/>
        <dbReference type="ChEBI" id="CHEBI:17173"/>
        <dbReference type="ChEBI" id="CHEBI:30616"/>
        <dbReference type="ChEBI" id="CHEBI:58121"/>
        <dbReference type="ChEBI" id="CHEBI:456216"/>
        <dbReference type="EC" id="2.7.1.16"/>
    </reaction>
</comment>
<dbReference type="NCBIfam" id="TIGR01234">
    <property type="entry name" value="L-ribulokinase"/>
    <property type="match status" value="1"/>
</dbReference>